<dbReference type="Gene3D" id="1.10.357.10">
    <property type="entry name" value="Tetracycline Repressor, domain 2"/>
    <property type="match status" value="1"/>
</dbReference>
<dbReference type="InterPro" id="IPR036271">
    <property type="entry name" value="Tet_transcr_reg_TetR-rel_C_sf"/>
</dbReference>
<dbReference type="PRINTS" id="PR00455">
    <property type="entry name" value="HTHTETR"/>
</dbReference>
<dbReference type="InterPro" id="IPR054156">
    <property type="entry name" value="YxaF_TetR_C"/>
</dbReference>
<evidence type="ECO:0000259" key="5">
    <source>
        <dbReference type="PROSITE" id="PS50977"/>
    </source>
</evidence>
<dbReference type="PROSITE" id="PS50977">
    <property type="entry name" value="HTH_TETR_2"/>
    <property type="match status" value="1"/>
</dbReference>
<dbReference type="PANTHER" id="PTHR47506:SF1">
    <property type="entry name" value="HTH-TYPE TRANSCRIPTIONAL REGULATOR YJDC"/>
    <property type="match status" value="1"/>
</dbReference>
<dbReference type="GO" id="GO:0003677">
    <property type="term" value="F:DNA binding"/>
    <property type="evidence" value="ECO:0007669"/>
    <property type="project" value="UniProtKB-UniRule"/>
</dbReference>
<dbReference type="PANTHER" id="PTHR47506">
    <property type="entry name" value="TRANSCRIPTIONAL REGULATORY PROTEIN"/>
    <property type="match status" value="1"/>
</dbReference>
<reference evidence="6 7" key="1">
    <citation type="submission" date="2019-12" db="EMBL/GenBank/DDBJ databases">
        <title>Complete genome sequence of Algicella marina strain 9Alg 56(T) isolated from the red alga Tichocarpus crinitus.</title>
        <authorList>
            <person name="Kim S.-G."/>
            <person name="Nedashkovskaya O.I."/>
        </authorList>
    </citation>
    <scope>NUCLEOTIDE SEQUENCE [LARGE SCALE GENOMIC DNA]</scope>
    <source>
        <strain evidence="6 7">9Alg 56</strain>
    </source>
</reference>
<evidence type="ECO:0000256" key="4">
    <source>
        <dbReference type="PROSITE-ProRule" id="PRU00335"/>
    </source>
</evidence>
<evidence type="ECO:0000256" key="2">
    <source>
        <dbReference type="ARBA" id="ARBA00023125"/>
    </source>
</evidence>
<dbReference type="RefSeq" id="WP_161860554.1">
    <property type="nucleotide sequence ID" value="NZ_CP046620.1"/>
</dbReference>
<dbReference type="KEGG" id="amaq:GO499_01680"/>
<evidence type="ECO:0000256" key="3">
    <source>
        <dbReference type="ARBA" id="ARBA00023163"/>
    </source>
</evidence>
<dbReference type="Pfam" id="PF00440">
    <property type="entry name" value="TetR_N"/>
    <property type="match status" value="1"/>
</dbReference>
<keyword evidence="7" id="KW-1185">Reference proteome</keyword>
<dbReference type="InterPro" id="IPR009057">
    <property type="entry name" value="Homeodomain-like_sf"/>
</dbReference>
<dbReference type="InterPro" id="IPR001647">
    <property type="entry name" value="HTH_TetR"/>
</dbReference>
<gene>
    <name evidence="6" type="ORF">GO499_01680</name>
</gene>
<dbReference type="AlphaFoldDB" id="A0A6P1T0F0"/>
<organism evidence="6 7">
    <name type="scientific">Algicella marina</name>
    <dbReference type="NCBI Taxonomy" id="2683284"/>
    <lineage>
        <taxon>Bacteria</taxon>
        <taxon>Pseudomonadati</taxon>
        <taxon>Pseudomonadota</taxon>
        <taxon>Alphaproteobacteria</taxon>
        <taxon>Rhodobacterales</taxon>
        <taxon>Paracoccaceae</taxon>
        <taxon>Algicella</taxon>
    </lineage>
</organism>
<keyword evidence="3" id="KW-0804">Transcription</keyword>
<dbReference type="SUPFAM" id="SSF46689">
    <property type="entry name" value="Homeodomain-like"/>
    <property type="match status" value="1"/>
</dbReference>
<sequence length="192" mass="20959">MADRNETSAKIVSAADTLFYETGFEATSFADIAAAVGISRGNFYHHFKTKDAILDAVIDRRMEATRAMLADWAAEAGAAEARILCFIRILIVNRASIMAYGCPVGTLSAELSKLDHAAQGRAAEVFALFRNWLAAEFRKLGHEDEAEALALHVLARSQGVAALATAFRDEDFIRREVAALEVWLHSLCVGQN</sequence>
<dbReference type="Pfam" id="PF21993">
    <property type="entry name" value="TetR_C_13_2"/>
    <property type="match status" value="1"/>
</dbReference>
<evidence type="ECO:0000313" key="7">
    <source>
        <dbReference type="Proteomes" id="UP000464495"/>
    </source>
</evidence>
<dbReference type="EMBL" id="CP046620">
    <property type="protein sequence ID" value="QHQ33982.1"/>
    <property type="molecule type" value="Genomic_DNA"/>
</dbReference>
<keyword evidence="1" id="KW-0805">Transcription regulation</keyword>
<proteinExistence type="predicted"/>
<accession>A0A6P1T0F0</accession>
<feature type="DNA-binding region" description="H-T-H motif" evidence="4">
    <location>
        <begin position="28"/>
        <end position="47"/>
    </location>
</feature>
<dbReference type="SUPFAM" id="SSF48498">
    <property type="entry name" value="Tetracyclin repressor-like, C-terminal domain"/>
    <property type="match status" value="1"/>
</dbReference>
<keyword evidence="2 4" id="KW-0238">DNA-binding</keyword>
<evidence type="ECO:0000256" key="1">
    <source>
        <dbReference type="ARBA" id="ARBA00023015"/>
    </source>
</evidence>
<feature type="domain" description="HTH tetR-type" evidence="5">
    <location>
        <begin position="5"/>
        <end position="65"/>
    </location>
</feature>
<protein>
    <submittedName>
        <fullName evidence="6">TetR family transcriptional regulator</fullName>
    </submittedName>
</protein>
<evidence type="ECO:0000313" key="6">
    <source>
        <dbReference type="EMBL" id="QHQ33982.1"/>
    </source>
</evidence>
<dbReference type="Proteomes" id="UP000464495">
    <property type="component" value="Chromosome"/>
</dbReference>
<name>A0A6P1T0F0_9RHOB</name>